<evidence type="ECO:0000256" key="1">
    <source>
        <dbReference type="ARBA" id="ARBA00023015"/>
    </source>
</evidence>
<keyword evidence="1" id="KW-0805">Transcription regulation</keyword>
<comment type="caution">
    <text evidence="6">The sequence shown here is derived from an EMBL/GenBank/DDBJ whole genome shotgun (WGS) entry which is preliminary data.</text>
</comment>
<dbReference type="InterPro" id="IPR014710">
    <property type="entry name" value="RmlC-like_jellyroll"/>
</dbReference>
<sequence length="228" mass="25022">MMARKRLDVASALASVPMFRQLAPEQLAEIARGTRIVRGARGDLLFHKGDLPTGFWLIMFGQVKLALSTDRGAEKVLQLLGPGQSFGEAVMLLERAYLVHAECLADSLLLHVPKQAVFDAIDADPGFARKMLAGLSFRLHELVSDVEAYSMRSAAQRLVGYLLNLSDGQADNDGKISLPTSKHLVASRLNLTPETLSRILHTLADEELIRVEGRSVTICDVERLKAYS</sequence>
<dbReference type="PROSITE" id="PS50042">
    <property type="entry name" value="CNMP_BINDING_3"/>
    <property type="match status" value="1"/>
</dbReference>
<dbReference type="Gene3D" id="1.10.10.10">
    <property type="entry name" value="Winged helix-like DNA-binding domain superfamily/Winged helix DNA-binding domain"/>
    <property type="match status" value="1"/>
</dbReference>
<accession>A0A7W8M839</accession>
<evidence type="ECO:0000256" key="2">
    <source>
        <dbReference type="ARBA" id="ARBA00023125"/>
    </source>
</evidence>
<dbReference type="InterPro" id="IPR000595">
    <property type="entry name" value="cNMP-bd_dom"/>
</dbReference>
<dbReference type="PANTHER" id="PTHR24567">
    <property type="entry name" value="CRP FAMILY TRANSCRIPTIONAL REGULATORY PROTEIN"/>
    <property type="match status" value="1"/>
</dbReference>
<keyword evidence="3" id="KW-0804">Transcription</keyword>
<dbReference type="EMBL" id="JACHGB010000003">
    <property type="protein sequence ID" value="MBB5271438.1"/>
    <property type="molecule type" value="Genomic_DNA"/>
</dbReference>
<dbReference type="SMART" id="SM00419">
    <property type="entry name" value="HTH_CRP"/>
    <property type="match status" value="1"/>
</dbReference>
<dbReference type="PROSITE" id="PS51063">
    <property type="entry name" value="HTH_CRP_2"/>
    <property type="match status" value="1"/>
</dbReference>
<keyword evidence="2" id="KW-0238">DNA-binding</keyword>
<feature type="domain" description="HTH crp-type" evidence="5">
    <location>
        <begin position="152"/>
        <end position="222"/>
    </location>
</feature>
<evidence type="ECO:0000313" key="7">
    <source>
        <dbReference type="Proteomes" id="UP000532440"/>
    </source>
</evidence>
<dbReference type="InterPro" id="IPR036390">
    <property type="entry name" value="WH_DNA-bd_sf"/>
</dbReference>
<dbReference type="InterPro" id="IPR018490">
    <property type="entry name" value="cNMP-bd_dom_sf"/>
</dbReference>
<evidence type="ECO:0000259" key="4">
    <source>
        <dbReference type="PROSITE" id="PS50042"/>
    </source>
</evidence>
<dbReference type="GO" id="GO:0003700">
    <property type="term" value="F:DNA-binding transcription factor activity"/>
    <property type="evidence" value="ECO:0007669"/>
    <property type="project" value="TreeGrafter"/>
</dbReference>
<organism evidence="6 7">
    <name type="scientific">Quisquiliibacterium transsilvanicum</name>
    <dbReference type="NCBI Taxonomy" id="1549638"/>
    <lineage>
        <taxon>Bacteria</taxon>
        <taxon>Pseudomonadati</taxon>
        <taxon>Pseudomonadota</taxon>
        <taxon>Betaproteobacteria</taxon>
        <taxon>Burkholderiales</taxon>
        <taxon>Burkholderiaceae</taxon>
        <taxon>Quisquiliibacterium</taxon>
    </lineage>
</organism>
<dbReference type="GO" id="GO:0005829">
    <property type="term" value="C:cytosol"/>
    <property type="evidence" value="ECO:0007669"/>
    <property type="project" value="TreeGrafter"/>
</dbReference>
<dbReference type="AlphaFoldDB" id="A0A7W8M839"/>
<reference evidence="6 7" key="1">
    <citation type="submission" date="2020-08" db="EMBL/GenBank/DDBJ databases">
        <title>Genomic Encyclopedia of Type Strains, Phase IV (KMG-IV): sequencing the most valuable type-strain genomes for metagenomic binning, comparative biology and taxonomic classification.</title>
        <authorList>
            <person name="Goeker M."/>
        </authorList>
    </citation>
    <scope>NUCLEOTIDE SEQUENCE [LARGE SCALE GENOMIC DNA]</scope>
    <source>
        <strain evidence="6 7">DSM 29781</strain>
    </source>
</reference>
<dbReference type="Pfam" id="PF13545">
    <property type="entry name" value="HTH_Crp_2"/>
    <property type="match status" value="1"/>
</dbReference>
<feature type="domain" description="Cyclic nucleotide-binding" evidence="4">
    <location>
        <begin position="18"/>
        <end position="95"/>
    </location>
</feature>
<dbReference type="InterPro" id="IPR050397">
    <property type="entry name" value="Env_Response_Regulators"/>
</dbReference>
<protein>
    <submittedName>
        <fullName evidence="6">CRP-like cAMP-binding protein</fullName>
    </submittedName>
</protein>
<dbReference type="SUPFAM" id="SSF46785">
    <property type="entry name" value="Winged helix' DNA-binding domain"/>
    <property type="match status" value="1"/>
</dbReference>
<dbReference type="SUPFAM" id="SSF51206">
    <property type="entry name" value="cAMP-binding domain-like"/>
    <property type="match status" value="1"/>
</dbReference>
<dbReference type="InterPro" id="IPR036388">
    <property type="entry name" value="WH-like_DNA-bd_sf"/>
</dbReference>
<dbReference type="Pfam" id="PF00027">
    <property type="entry name" value="cNMP_binding"/>
    <property type="match status" value="1"/>
</dbReference>
<evidence type="ECO:0000313" key="6">
    <source>
        <dbReference type="EMBL" id="MBB5271438.1"/>
    </source>
</evidence>
<dbReference type="CDD" id="cd00038">
    <property type="entry name" value="CAP_ED"/>
    <property type="match status" value="1"/>
</dbReference>
<dbReference type="SMART" id="SM00100">
    <property type="entry name" value="cNMP"/>
    <property type="match status" value="1"/>
</dbReference>
<name>A0A7W8M839_9BURK</name>
<evidence type="ECO:0000256" key="3">
    <source>
        <dbReference type="ARBA" id="ARBA00023163"/>
    </source>
</evidence>
<dbReference type="GO" id="GO:0003677">
    <property type="term" value="F:DNA binding"/>
    <property type="evidence" value="ECO:0007669"/>
    <property type="project" value="UniProtKB-KW"/>
</dbReference>
<evidence type="ECO:0000259" key="5">
    <source>
        <dbReference type="PROSITE" id="PS51063"/>
    </source>
</evidence>
<dbReference type="PANTHER" id="PTHR24567:SF74">
    <property type="entry name" value="HTH-TYPE TRANSCRIPTIONAL REGULATOR ARCR"/>
    <property type="match status" value="1"/>
</dbReference>
<dbReference type="InterPro" id="IPR012318">
    <property type="entry name" value="HTH_CRP"/>
</dbReference>
<dbReference type="RefSeq" id="WP_246434831.1">
    <property type="nucleotide sequence ID" value="NZ_BAABEW010000001.1"/>
</dbReference>
<proteinExistence type="predicted"/>
<gene>
    <name evidence="6" type="ORF">HNQ70_001448</name>
</gene>
<dbReference type="Proteomes" id="UP000532440">
    <property type="component" value="Unassembled WGS sequence"/>
</dbReference>
<keyword evidence="7" id="KW-1185">Reference proteome</keyword>
<dbReference type="Gene3D" id="2.60.120.10">
    <property type="entry name" value="Jelly Rolls"/>
    <property type="match status" value="1"/>
</dbReference>